<evidence type="ECO:0000313" key="1">
    <source>
        <dbReference type="EMBL" id="ANM46657.1"/>
    </source>
</evidence>
<keyword evidence="2" id="KW-1185">Reference proteome</keyword>
<name>A0A192YAV6_9CAUD</name>
<gene>
    <name evidence="1" type="ORF">MP1_gp0128</name>
</gene>
<organism evidence="1 2">
    <name type="scientific">Morganella phage vB_MmoM_MP1</name>
    <dbReference type="NCBI Taxonomy" id="1852628"/>
    <lineage>
        <taxon>Viruses</taxon>
        <taxon>Duplodnaviria</taxon>
        <taxon>Heunggongvirae</taxon>
        <taxon>Uroviricota</taxon>
        <taxon>Caudoviricetes</taxon>
        <taxon>Pantevenvirales</taxon>
        <taxon>Straboviridae</taxon>
        <taxon>Gualtarvirus</taxon>
        <taxon>Gualtarvirus mp1</taxon>
    </lineage>
</organism>
<evidence type="ECO:0000313" key="2">
    <source>
        <dbReference type="Proteomes" id="UP000203816"/>
    </source>
</evidence>
<sequence length="54" mass="6454">MFIFFKKKNKKKSRPVAYINVDKFGSCYIDSRELSQLPEVKKMQEEALKIVSRR</sequence>
<dbReference type="RefSeq" id="YP_009279986.1">
    <property type="nucleotide sequence ID" value="NC_031020.1"/>
</dbReference>
<accession>A0A192YAV6</accession>
<proteinExistence type="predicted"/>
<reference evidence="1 2" key="1">
    <citation type="submission" date="2016-04" db="EMBL/GenBank/DDBJ databases">
        <title>Comparative genomics of Morganella phages MP1 and MP2 define new clades among the T4 and T7-like Viruses.</title>
        <authorList>
            <person name="Pinto G."/>
            <person name="Oliveira A."/>
            <person name="Malgorzata L."/>
            <person name="Kropinski A."/>
            <person name="Azeredo J."/>
        </authorList>
    </citation>
    <scope>NUCLEOTIDE SEQUENCE [LARGE SCALE GENOMIC DNA]</scope>
</reference>
<dbReference type="KEGG" id="vg:29059490"/>
<protein>
    <submittedName>
        <fullName evidence="1">Uncharacterized protein</fullName>
    </submittedName>
</protein>
<dbReference type="Proteomes" id="UP000203816">
    <property type="component" value="Segment"/>
</dbReference>
<dbReference type="EMBL" id="KX078569">
    <property type="protein sequence ID" value="ANM46657.1"/>
    <property type="molecule type" value="Genomic_DNA"/>
</dbReference>
<dbReference type="GeneID" id="29059490"/>